<organism evidence="11 12">
    <name type="scientific">Oesophagostomum dentatum</name>
    <name type="common">Nodular worm</name>
    <dbReference type="NCBI Taxonomy" id="61180"/>
    <lineage>
        <taxon>Eukaryota</taxon>
        <taxon>Metazoa</taxon>
        <taxon>Ecdysozoa</taxon>
        <taxon>Nematoda</taxon>
        <taxon>Chromadorea</taxon>
        <taxon>Rhabditida</taxon>
        <taxon>Rhabditina</taxon>
        <taxon>Rhabditomorpha</taxon>
        <taxon>Strongyloidea</taxon>
        <taxon>Strongylidae</taxon>
        <taxon>Oesophagostomum</taxon>
    </lineage>
</organism>
<evidence type="ECO:0000256" key="6">
    <source>
        <dbReference type="ARBA" id="ARBA00023136"/>
    </source>
</evidence>
<dbReference type="AlphaFoldDB" id="A0A0B1TF90"/>
<dbReference type="GO" id="GO:0005789">
    <property type="term" value="C:endoplasmic reticulum membrane"/>
    <property type="evidence" value="ECO:0007669"/>
    <property type="project" value="TreeGrafter"/>
</dbReference>
<keyword evidence="5 8" id="KW-1133">Transmembrane helix</keyword>
<gene>
    <name evidence="11" type="ORF">OESDEN_06028</name>
</gene>
<evidence type="ECO:0000256" key="4">
    <source>
        <dbReference type="ARBA" id="ARBA00022692"/>
    </source>
</evidence>
<accession>A0A0B1TF90</accession>
<keyword evidence="4 8" id="KW-0812">Transmembrane</keyword>
<evidence type="ECO:0000256" key="8">
    <source>
        <dbReference type="SAM" id="Phobius"/>
    </source>
</evidence>
<comment type="similarity">
    <text evidence="3">Belongs to the ERGIC family.</text>
</comment>
<evidence type="ECO:0000256" key="1">
    <source>
        <dbReference type="ARBA" id="ARBA00004257"/>
    </source>
</evidence>
<name>A0A0B1TF90_OESDE</name>
<proteinExistence type="inferred from homology"/>
<dbReference type="EMBL" id="KN550487">
    <property type="protein sequence ID" value="KHJ94055.1"/>
    <property type="molecule type" value="Genomic_DNA"/>
</dbReference>
<feature type="domain" description="Endoplasmic reticulum vesicle transporter C-terminal" evidence="9">
    <location>
        <begin position="226"/>
        <end position="307"/>
    </location>
</feature>
<feature type="domain" description="Endoplasmic reticulum vesicle transporter N-terminal" evidence="10">
    <location>
        <begin position="48"/>
        <end position="102"/>
    </location>
</feature>
<dbReference type="GO" id="GO:0006888">
    <property type="term" value="P:endoplasmic reticulum to Golgi vesicle-mediated transport"/>
    <property type="evidence" value="ECO:0007669"/>
    <property type="project" value="TreeGrafter"/>
</dbReference>
<dbReference type="PANTHER" id="PTHR10984">
    <property type="entry name" value="ENDOPLASMIC RETICULUM-GOLGI INTERMEDIATE COMPARTMENT PROTEIN"/>
    <property type="match status" value="1"/>
</dbReference>
<dbReference type="Proteomes" id="UP000053660">
    <property type="component" value="Unassembled WGS sequence"/>
</dbReference>
<evidence type="ECO:0000256" key="7">
    <source>
        <dbReference type="ARBA" id="ARBA00040493"/>
    </source>
</evidence>
<evidence type="ECO:0000313" key="11">
    <source>
        <dbReference type="EMBL" id="KHJ94055.1"/>
    </source>
</evidence>
<evidence type="ECO:0000256" key="2">
    <source>
        <dbReference type="ARBA" id="ARBA00004457"/>
    </source>
</evidence>
<dbReference type="InterPro" id="IPR045888">
    <property type="entry name" value="Erv"/>
</dbReference>
<sequence length="332" mass="37333">MSIFTRLREFDAYTKPMEDFRVKTLSGGMGMTSYLLQHSVLEDGWQFLVSVIASVVIVLLAIQETSHYLAGDIVEQLYVDSTSSDVRLDVHFDITFHRLPCPCKFLNLCTLIPENGSRSYVFAADISKYLLVKIELISFIDFLLTVIYQAVILLQFNTIGNVVFLVITIDVMDVSSENQDNVQNDIFKLRLDRHGKNITDAVQKIEVNQNSSAIEPEATTPKCGSCYGALPAGSCCNTCEEVKEAYHLRGWTVNADEVDQCKNDPWVKKTKEFKDEGCRVYGKLQVAKVAGNFHLAPGDAHRVMRAHGMTCMLCVYFGISQLLFLHSSRVIF</sequence>
<dbReference type="GO" id="GO:0000139">
    <property type="term" value="C:Golgi membrane"/>
    <property type="evidence" value="ECO:0007669"/>
    <property type="project" value="TreeGrafter"/>
</dbReference>
<evidence type="ECO:0000259" key="10">
    <source>
        <dbReference type="Pfam" id="PF13850"/>
    </source>
</evidence>
<dbReference type="Pfam" id="PF13850">
    <property type="entry name" value="ERGIC_N"/>
    <property type="match status" value="1"/>
</dbReference>
<evidence type="ECO:0000256" key="3">
    <source>
        <dbReference type="ARBA" id="ARBA00005648"/>
    </source>
</evidence>
<reference evidence="11 12" key="1">
    <citation type="submission" date="2014-03" db="EMBL/GenBank/DDBJ databases">
        <title>Draft genome of the hookworm Oesophagostomum dentatum.</title>
        <authorList>
            <person name="Mitreva M."/>
        </authorList>
    </citation>
    <scope>NUCLEOTIDE SEQUENCE [LARGE SCALE GENOMIC DNA]</scope>
    <source>
        <strain evidence="11 12">OD-Hann</strain>
    </source>
</reference>
<dbReference type="InterPro" id="IPR039542">
    <property type="entry name" value="Erv_N"/>
</dbReference>
<dbReference type="GO" id="GO:0033116">
    <property type="term" value="C:endoplasmic reticulum-Golgi intermediate compartment membrane"/>
    <property type="evidence" value="ECO:0007669"/>
    <property type="project" value="UniProtKB-SubCell"/>
</dbReference>
<keyword evidence="12" id="KW-1185">Reference proteome</keyword>
<protein>
    <recommendedName>
        <fullName evidence="7">Endoplasmic reticulum-Golgi intermediate compartment protein 3</fullName>
    </recommendedName>
</protein>
<comment type="subcellular location">
    <subcellularLocation>
        <location evidence="2">Endoplasmic reticulum-Golgi intermediate compartment membrane</location>
        <topology evidence="2">Multi-pass membrane protein</topology>
    </subcellularLocation>
    <subcellularLocation>
        <location evidence="1">Golgi apparatus</location>
        <location evidence="1">cis-Golgi network membrane</location>
        <topology evidence="1">Multi-pass membrane protein</topology>
    </subcellularLocation>
</comment>
<dbReference type="GO" id="GO:0006890">
    <property type="term" value="P:retrograde vesicle-mediated transport, Golgi to endoplasmic reticulum"/>
    <property type="evidence" value="ECO:0007669"/>
    <property type="project" value="TreeGrafter"/>
</dbReference>
<dbReference type="PANTHER" id="PTHR10984:SF25">
    <property type="entry name" value="ENDOPLASMIC RETICULUM-GOLGI INTERMEDIATE COMPARTMENT PROTEIN 3"/>
    <property type="match status" value="1"/>
</dbReference>
<dbReference type="GO" id="GO:0030134">
    <property type="term" value="C:COPII-coated ER to Golgi transport vesicle"/>
    <property type="evidence" value="ECO:0007669"/>
    <property type="project" value="TreeGrafter"/>
</dbReference>
<evidence type="ECO:0000313" key="12">
    <source>
        <dbReference type="Proteomes" id="UP000053660"/>
    </source>
</evidence>
<evidence type="ECO:0000256" key="5">
    <source>
        <dbReference type="ARBA" id="ARBA00022989"/>
    </source>
</evidence>
<dbReference type="OrthoDB" id="270930at2759"/>
<evidence type="ECO:0000259" key="9">
    <source>
        <dbReference type="Pfam" id="PF07970"/>
    </source>
</evidence>
<dbReference type="InterPro" id="IPR012936">
    <property type="entry name" value="Erv_C"/>
</dbReference>
<dbReference type="Pfam" id="PF07970">
    <property type="entry name" value="COPIIcoated_ERV"/>
    <property type="match status" value="1"/>
</dbReference>
<keyword evidence="6 8" id="KW-0472">Membrane</keyword>
<feature type="transmembrane region" description="Helical" evidence="8">
    <location>
        <begin position="136"/>
        <end position="156"/>
    </location>
</feature>